<dbReference type="GO" id="GO:0005886">
    <property type="term" value="C:plasma membrane"/>
    <property type="evidence" value="ECO:0007669"/>
    <property type="project" value="UniProtKB-SubCell"/>
</dbReference>
<protein>
    <submittedName>
        <fullName evidence="9">Undecaprenyl/decaprenyl-phosphate alpha-N-acetylglucosaminyl 1-phosphate transferase</fullName>
    </submittedName>
</protein>
<evidence type="ECO:0000313" key="10">
    <source>
        <dbReference type="Proteomes" id="UP000824124"/>
    </source>
</evidence>
<name>A0A9D1HJ85_9FIRM</name>
<feature type="transmembrane region" description="Helical" evidence="8">
    <location>
        <begin position="105"/>
        <end position="122"/>
    </location>
</feature>
<evidence type="ECO:0000256" key="8">
    <source>
        <dbReference type="SAM" id="Phobius"/>
    </source>
</evidence>
<feature type="transmembrane region" description="Helical" evidence="8">
    <location>
        <begin position="217"/>
        <end position="234"/>
    </location>
</feature>
<evidence type="ECO:0000313" key="9">
    <source>
        <dbReference type="EMBL" id="HIU10137.1"/>
    </source>
</evidence>
<evidence type="ECO:0000256" key="2">
    <source>
        <dbReference type="ARBA" id="ARBA00022475"/>
    </source>
</evidence>
<keyword evidence="3 9" id="KW-0808">Transferase</keyword>
<feature type="transmembrane region" description="Helical" evidence="8">
    <location>
        <begin position="73"/>
        <end position="93"/>
    </location>
</feature>
<keyword evidence="4 8" id="KW-0812">Transmembrane</keyword>
<dbReference type="InterPro" id="IPR000715">
    <property type="entry name" value="Glycosyl_transferase_4"/>
</dbReference>
<keyword evidence="2" id="KW-1003">Cell membrane</keyword>
<dbReference type="AlphaFoldDB" id="A0A9D1HJ85"/>
<dbReference type="Pfam" id="PF00953">
    <property type="entry name" value="Glycos_transf_4"/>
    <property type="match status" value="1"/>
</dbReference>
<dbReference type="GO" id="GO:0071555">
    <property type="term" value="P:cell wall organization"/>
    <property type="evidence" value="ECO:0007669"/>
    <property type="project" value="TreeGrafter"/>
</dbReference>
<dbReference type="GO" id="GO:0016780">
    <property type="term" value="F:phosphotransferase activity, for other substituted phosphate groups"/>
    <property type="evidence" value="ECO:0007669"/>
    <property type="project" value="InterPro"/>
</dbReference>
<evidence type="ECO:0000256" key="5">
    <source>
        <dbReference type="ARBA" id="ARBA00022989"/>
    </source>
</evidence>
<reference evidence="9" key="1">
    <citation type="submission" date="2020-10" db="EMBL/GenBank/DDBJ databases">
        <authorList>
            <person name="Gilroy R."/>
        </authorList>
    </citation>
    <scope>NUCLEOTIDE SEQUENCE</scope>
    <source>
        <strain evidence="9">2830</strain>
    </source>
</reference>
<evidence type="ECO:0000256" key="3">
    <source>
        <dbReference type="ARBA" id="ARBA00022679"/>
    </source>
</evidence>
<comment type="cofactor">
    <cofactor evidence="7">
        <name>Mg(2+)</name>
        <dbReference type="ChEBI" id="CHEBI:18420"/>
    </cofactor>
</comment>
<dbReference type="EMBL" id="DVMH01000017">
    <property type="protein sequence ID" value="HIU10137.1"/>
    <property type="molecule type" value="Genomic_DNA"/>
</dbReference>
<keyword evidence="7" id="KW-0479">Metal-binding</keyword>
<dbReference type="PANTHER" id="PTHR22926:SF3">
    <property type="entry name" value="UNDECAPRENYL-PHOSPHATE ALPHA-N-ACETYLGLUCOSAMINYL 1-PHOSPHATE TRANSFERASE"/>
    <property type="match status" value="1"/>
</dbReference>
<dbReference type="CDD" id="cd06853">
    <property type="entry name" value="GT_WecA_like"/>
    <property type="match status" value="1"/>
</dbReference>
<evidence type="ECO:0000256" key="7">
    <source>
        <dbReference type="PIRSR" id="PIRSR600715-1"/>
    </source>
</evidence>
<dbReference type="GO" id="GO:0009103">
    <property type="term" value="P:lipopolysaccharide biosynthetic process"/>
    <property type="evidence" value="ECO:0007669"/>
    <property type="project" value="TreeGrafter"/>
</dbReference>
<evidence type="ECO:0000256" key="6">
    <source>
        <dbReference type="ARBA" id="ARBA00023136"/>
    </source>
</evidence>
<keyword evidence="7" id="KW-0460">Magnesium</keyword>
<evidence type="ECO:0000256" key="1">
    <source>
        <dbReference type="ARBA" id="ARBA00004651"/>
    </source>
</evidence>
<reference evidence="9" key="2">
    <citation type="journal article" date="2021" name="PeerJ">
        <title>Extensive microbial diversity within the chicken gut microbiome revealed by metagenomics and culture.</title>
        <authorList>
            <person name="Gilroy R."/>
            <person name="Ravi A."/>
            <person name="Getino M."/>
            <person name="Pursley I."/>
            <person name="Horton D.L."/>
            <person name="Alikhan N.F."/>
            <person name="Baker D."/>
            <person name="Gharbi K."/>
            <person name="Hall N."/>
            <person name="Watson M."/>
            <person name="Adriaenssens E.M."/>
            <person name="Foster-Nyarko E."/>
            <person name="Jarju S."/>
            <person name="Secka A."/>
            <person name="Antonio M."/>
            <person name="Oren A."/>
            <person name="Chaudhuri R.R."/>
            <person name="La Ragione R."/>
            <person name="Hildebrand F."/>
            <person name="Pallen M.J."/>
        </authorList>
    </citation>
    <scope>NUCLEOTIDE SEQUENCE</scope>
    <source>
        <strain evidence="9">2830</strain>
    </source>
</reference>
<feature type="binding site" evidence="7">
    <location>
        <position position="216"/>
    </location>
    <ligand>
        <name>Mg(2+)</name>
        <dbReference type="ChEBI" id="CHEBI:18420"/>
    </ligand>
</feature>
<dbReference type="GO" id="GO:0044038">
    <property type="term" value="P:cell wall macromolecule biosynthetic process"/>
    <property type="evidence" value="ECO:0007669"/>
    <property type="project" value="TreeGrafter"/>
</dbReference>
<feature type="binding site" evidence="7">
    <location>
        <position position="156"/>
    </location>
    <ligand>
        <name>Mg(2+)</name>
        <dbReference type="ChEBI" id="CHEBI:18420"/>
    </ligand>
</feature>
<dbReference type="InterPro" id="IPR018480">
    <property type="entry name" value="PNAcMuramoyl-5peptid_Trfase_CS"/>
</dbReference>
<dbReference type="GO" id="GO:0046872">
    <property type="term" value="F:metal ion binding"/>
    <property type="evidence" value="ECO:0007669"/>
    <property type="project" value="UniProtKB-KW"/>
</dbReference>
<feature type="transmembrane region" description="Helical" evidence="8">
    <location>
        <begin position="320"/>
        <end position="340"/>
    </location>
</feature>
<dbReference type="Proteomes" id="UP000824124">
    <property type="component" value="Unassembled WGS sequence"/>
</dbReference>
<feature type="transmembrane region" description="Helical" evidence="8">
    <location>
        <begin position="134"/>
        <end position="155"/>
    </location>
</feature>
<dbReference type="PANTHER" id="PTHR22926">
    <property type="entry name" value="PHOSPHO-N-ACETYLMURAMOYL-PENTAPEPTIDE-TRANSFERASE"/>
    <property type="match status" value="1"/>
</dbReference>
<feature type="transmembrane region" description="Helical" evidence="8">
    <location>
        <begin position="185"/>
        <end position="205"/>
    </location>
</feature>
<sequence length="349" mass="37009">MVRLFCACLLALAVGLIMTRAAKIIALKLGVVDKPDARKVHQGLIPRMGGLGIYSGFMAGAVFYVCSHPNLAFSGDILGLLLAASIVFATGLLDDVRSIRPTTKLLGQLVAALVFVGFGGYVKFFSNPFGGDIIFLDYLGIPVTILWLVGISNAVNLIDGLDGLAGGVSIISACTMAVVSLSHGYYMPAALLFILAASTLGFLRYNFSPASIFMGDSGSLTLGFILGAIAIMGFSKGATIVTLVIPVLILAIPIFDTFFAIVRRLIEHKPVMQPDKGHLHHRLLAMGLSHKQTVLIIYAITMFMGCIAILTALLPAWVTTLLLAAALIVLFFGAHHLGILRIGGDKPKN</sequence>
<feature type="transmembrane region" description="Helical" evidence="8">
    <location>
        <begin position="295"/>
        <end position="314"/>
    </location>
</feature>
<dbReference type="PROSITE" id="PS01348">
    <property type="entry name" value="MRAY_2"/>
    <property type="match status" value="1"/>
</dbReference>
<proteinExistence type="predicted"/>
<gene>
    <name evidence="9" type="ORF">IAB00_02680</name>
</gene>
<organism evidence="9 10">
    <name type="scientific">Candidatus Avidehalobacter gallistercoris</name>
    <dbReference type="NCBI Taxonomy" id="2840694"/>
    <lineage>
        <taxon>Bacteria</taxon>
        <taxon>Bacillati</taxon>
        <taxon>Bacillota</taxon>
        <taxon>Clostridia</taxon>
        <taxon>Eubacteriales</taxon>
        <taxon>Peptococcaceae</taxon>
        <taxon>Peptococcaceae incertae sedis</taxon>
        <taxon>Candidatus Avidehalobacter</taxon>
    </lineage>
</organism>
<comment type="caution">
    <text evidence="9">The sequence shown here is derived from an EMBL/GenBank/DDBJ whole genome shotgun (WGS) entry which is preliminary data.</text>
</comment>
<keyword evidence="5 8" id="KW-1133">Transmembrane helix</keyword>
<comment type="subcellular location">
    <subcellularLocation>
        <location evidence="1">Cell membrane</location>
        <topology evidence="1">Multi-pass membrane protein</topology>
    </subcellularLocation>
</comment>
<feature type="transmembrane region" description="Helical" evidence="8">
    <location>
        <begin position="240"/>
        <end position="262"/>
    </location>
</feature>
<accession>A0A9D1HJ85</accession>
<evidence type="ECO:0000256" key="4">
    <source>
        <dbReference type="ARBA" id="ARBA00022692"/>
    </source>
</evidence>
<feature type="transmembrane region" description="Helical" evidence="8">
    <location>
        <begin position="45"/>
        <end position="66"/>
    </location>
</feature>
<keyword evidence="6 8" id="KW-0472">Membrane</keyword>